<evidence type="ECO:0000313" key="1">
    <source>
        <dbReference type="EMBL" id="STY65903.1"/>
    </source>
</evidence>
<evidence type="ECO:0000313" key="3">
    <source>
        <dbReference type="EMBL" id="TRB73528.1"/>
    </source>
</evidence>
<proteinExistence type="predicted"/>
<organism evidence="3 5">
    <name type="scientific">Mannheimia haemolytica</name>
    <name type="common">Pasteurella haemolytica</name>
    <dbReference type="NCBI Taxonomy" id="75985"/>
    <lineage>
        <taxon>Bacteria</taxon>
        <taxon>Pseudomonadati</taxon>
        <taxon>Pseudomonadota</taxon>
        <taxon>Gammaproteobacteria</taxon>
        <taxon>Pasteurellales</taxon>
        <taxon>Pasteurellaceae</taxon>
        <taxon>Mannheimia</taxon>
    </lineage>
</organism>
<evidence type="ECO:0000313" key="6">
    <source>
        <dbReference type="Proteomes" id="UP000318394"/>
    </source>
</evidence>
<dbReference type="Proteomes" id="UP000318394">
    <property type="component" value="Unassembled WGS sequence"/>
</dbReference>
<gene>
    <name evidence="3" type="ORF">FEA53_10200</name>
    <name evidence="2" type="ORF">FEB89_10480</name>
    <name evidence="1" type="ORF">NCTC9380_01179</name>
</gene>
<evidence type="ECO:0000313" key="4">
    <source>
        <dbReference type="Proteomes" id="UP000254031"/>
    </source>
</evidence>
<dbReference type="Proteomes" id="UP000254031">
    <property type="component" value="Unassembled WGS sequence"/>
</dbReference>
<reference evidence="1 4" key="1">
    <citation type="submission" date="2018-06" db="EMBL/GenBank/DDBJ databases">
        <authorList>
            <consortium name="Pathogen Informatics"/>
            <person name="Doyle S."/>
        </authorList>
    </citation>
    <scope>NUCLEOTIDE SEQUENCE [LARGE SCALE GENOMIC DNA]</scope>
    <source>
        <strain evidence="1 4">NCTC9380</strain>
    </source>
</reference>
<keyword evidence="6" id="KW-1185">Reference proteome</keyword>
<dbReference type="Proteomes" id="UP000315164">
    <property type="component" value="Unassembled WGS sequence"/>
</dbReference>
<evidence type="ECO:0000313" key="2">
    <source>
        <dbReference type="EMBL" id="TRB35700.1"/>
    </source>
</evidence>
<dbReference type="InterPro" id="IPR007460">
    <property type="entry name" value="BrnT_toxin"/>
</dbReference>
<dbReference type="EMBL" id="VAJB01000024">
    <property type="protein sequence ID" value="TRB73528.1"/>
    <property type="molecule type" value="Genomic_DNA"/>
</dbReference>
<dbReference type="EMBL" id="UGPL01000006">
    <property type="protein sequence ID" value="STY65903.1"/>
    <property type="molecule type" value="Genomic_DNA"/>
</dbReference>
<dbReference type="Gene3D" id="3.10.450.530">
    <property type="entry name" value="Ribonuclease toxin, BrnT, of type II toxin-antitoxin system"/>
    <property type="match status" value="1"/>
</dbReference>
<dbReference type="Pfam" id="PF04365">
    <property type="entry name" value="BrnT_toxin"/>
    <property type="match status" value="1"/>
</dbReference>
<dbReference type="EMBL" id="VAJI01000026">
    <property type="protein sequence ID" value="TRB35700.1"/>
    <property type="molecule type" value="Genomic_DNA"/>
</dbReference>
<reference evidence="5 6" key="2">
    <citation type="journal article" date="2019" name="Vet. Microbiol.">
        <title>Genetic characterization of susceptible and multi-drug resistant Mannheimia haemolytica isolated from high-risk stocker calves prior to and after antimicrobial metaphylaxis.</title>
        <authorList>
            <person name="Snyder E.R."/>
            <person name="Alvarez-Narvaez S."/>
            <person name="Credille B.C."/>
        </authorList>
    </citation>
    <scope>NUCLEOTIDE SEQUENCE [LARGE SCALE GENOMIC DNA]</scope>
    <source>
        <strain evidence="3 5">UGA-R5-128-1</strain>
        <strain evidence="2 6">UGA-R7-163-1</strain>
    </source>
</reference>
<accession>A0A249A3H2</accession>
<dbReference type="KEGG" id="mhaq:WC39_11225"/>
<evidence type="ECO:0000313" key="5">
    <source>
        <dbReference type="Proteomes" id="UP000315164"/>
    </source>
</evidence>
<dbReference type="InterPro" id="IPR038573">
    <property type="entry name" value="BrnT_sf"/>
</dbReference>
<dbReference type="KEGG" id="mhay:VK67_11230"/>
<dbReference type="AlphaFoldDB" id="A0A249A3H2"/>
<dbReference type="GeneID" id="67369948"/>
<sequence>MEEINGFEWDSEKALRNQQKHGVSFIEAVSVFYDNNAMLIPDPDHSSREERFLLLGRSNKDNLLVVVHCERNTNIRIISARLATKRESGQYKGVH</sequence>
<name>A0A249A3H2_MANHA</name>
<dbReference type="RefSeq" id="WP_006251764.1">
    <property type="nucleotide sequence ID" value="NZ_CP011098.1"/>
</dbReference>
<dbReference type="OrthoDB" id="9802417at2"/>
<protein>
    <submittedName>
        <fullName evidence="3">BrnT family toxin</fullName>
    </submittedName>
    <submittedName>
        <fullName evidence="1">Protein of uncharacterized function (DUF497)</fullName>
    </submittedName>
</protein>